<reference evidence="1 2" key="1">
    <citation type="submission" date="2013-11" db="EMBL/GenBank/DDBJ databases">
        <title>The Genome Sequence of Phytophthora parasitica P1976.</title>
        <authorList>
            <consortium name="The Broad Institute Genomics Platform"/>
            <person name="Russ C."/>
            <person name="Tyler B."/>
            <person name="Panabieres F."/>
            <person name="Shan W."/>
            <person name="Tripathy S."/>
            <person name="Grunwald N."/>
            <person name="Machado M."/>
            <person name="Johnson C.S."/>
            <person name="Walker B."/>
            <person name="Young S."/>
            <person name="Zeng Q."/>
            <person name="Gargeya S."/>
            <person name="Fitzgerald M."/>
            <person name="Haas B."/>
            <person name="Abouelleil A."/>
            <person name="Allen A.W."/>
            <person name="Alvarado L."/>
            <person name="Arachchi H.M."/>
            <person name="Berlin A.M."/>
            <person name="Chapman S.B."/>
            <person name="Gainer-Dewar J."/>
            <person name="Goldberg J."/>
            <person name="Griggs A."/>
            <person name="Gujja S."/>
            <person name="Hansen M."/>
            <person name="Howarth C."/>
            <person name="Imamovic A."/>
            <person name="Ireland A."/>
            <person name="Larimer J."/>
            <person name="McCowan C."/>
            <person name="Murphy C."/>
            <person name="Pearson M."/>
            <person name="Poon T.W."/>
            <person name="Priest M."/>
            <person name="Roberts A."/>
            <person name="Saif S."/>
            <person name="Shea T."/>
            <person name="Sisk P."/>
            <person name="Sykes S."/>
            <person name="Wortman J."/>
            <person name="Nusbaum C."/>
            <person name="Birren B."/>
        </authorList>
    </citation>
    <scope>NUCLEOTIDE SEQUENCE [LARGE SCALE GENOMIC DNA]</scope>
    <source>
        <strain evidence="1 2">P1976</strain>
    </source>
</reference>
<evidence type="ECO:0000313" key="2">
    <source>
        <dbReference type="Proteomes" id="UP000028582"/>
    </source>
</evidence>
<proteinExistence type="predicted"/>
<dbReference type="Proteomes" id="UP000028582">
    <property type="component" value="Unassembled WGS sequence"/>
</dbReference>
<organism evidence="1 2">
    <name type="scientific">Phytophthora nicotianae P1976</name>
    <dbReference type="NCBI Taxonomy" id="1317066"/>
    <lineage>
        <taxon>Eukaryota</taxon>
        <taxon>Sar</taxon>
        <taxon>Stramenopiles</taxon>
        <taxon>Oomycota</taxon>
        <taxon>Peronosporomycetes</taxon>
        <taxon>Peronosporales</taxon>
        <taxon>Peronosporaceae</taxon>
        <taxon>Phytophthora</taxon>
    </lineage>
</organism>
<accession>A0A080YY60</accession>
<evidence type="ECO:0000313" key="1">
    <source>
        <dbReference type="EMBL" id="ETO59321.1"/>
    </source>
</evidence>
<sequence length="85" mass="9578">MVITTSRVQRRRFFSSFPSKIFMLTKSGFGLAHPSRTDAAAVAAFIFLRPGGHRLWTSRRKMGHALRAKQSFTVDTSGAVFCWEV</sequence>
<name>A0A080YY60_PHYNI</name>
<dbReference type="AlphaFoldDB" id="A0A080YY60"/>
<protein>
    <submittedName>
        <fullName evidence="1">Uncharacterized protein</fullName>
    </submittedName>
</protein>
<gene>
    <name evidence="1" type="ORF">F444_22309</name>
</gene>
<comment type="caution">
    <text evidence="1">The sequence shown here is derived from an EMBL/GenBank/DDBJ whole genome shotgun (WGS) entry which is preliminary data.</text>
</comment>
<dbReference type="EMBL" id="ANJA01004127">
    <property type="protein sequence ID" value="ETO59321.1"/>
    <property type="molecule type" value="Genomic_DNA"/>
</dbReference>